<dbReference type="Pfam" id="PF00085">
    <property type="entry name" value="Thioredoxin"/>
    <property type="match status" value="2"/>
</dbReference>
<evidence type="ECO:0000313" key="5">
    <source>
        <dbReference type="Proteomes" id="UP000018201"/>
    </source>
</evidence>
<dbReference type="PANTHER" id="PTHR12203">
    <property type="entry name" value="KDEL LYS-ASP-GLU-LEU CONTAINING - RELATED"/>
    <property type="match status" value="1"/>
</dbReference>
<dbReference type="EMBL" id="HG690855">
    <property type="protein sequence ID" value="CDI75331.1"/>
    <property type="molecule type" value="Genomic_DNA"/>
</dbReference>
<dbReference type="CDD" id="cd02995">
    <property type="entry name" value="PDI_a_PDI_a'_C"/>
    <property type="match status" value="1"/>
</dbReference>
<name>U6G518_9EIME</name>
<dbReference type="InterPro" id="IPR036249">
    <property type="entry name" value="Thioredoxin-like_sf"/>
</dbReference>
<gene>
    <name evidence="4" type="ORF">EPH_0004980</name>
</gene>
<evidence type="ECO:0000259" key="3">
    <source>
        <dbReference type="PROSITE" id="PS51352"/>
    </source>
</evidence>
<dbReference type="Pfam" id="PF05686">
    <property type="entry name" value="Glyco_transf_90"/>
    <property type="match status" value="1"/>
</dbReference>
<organism evidence="4 5">
    <name type="scientific">Eimeria praecox</name>
    <dbReference type="NCBI Taxonomy" id="51316"/>
    <lineage>
        <taxon>Eukaryota</taxon>
        <taxon>Sar</taxon>
        <taxon>Alveolata</taxon>
        <taxon>Apicomplexa</taxon>
        <taxon>Conoidasida</taxon>
        <taxon>Coccidia</taxon>
        <taxon>Eucoccidiorida</taxon>
        <taxon>Eimeriorina</taxon>
        <taxon>Eimeriidae</taxon>
        <taxon>Eimeria</taxon>
    </lineage>
</organism>
<accession>U6G518</accession>
<dbReference type="PANTHER" id="PTHR12203:SF122">
    <property type="entry name" value="GLYCOSYL TRANSFERASE CAP10 DOMAIN-CONTAINING PROTEIN"/>
    <property type="match status" value="1"/>
</dbReference>
<protein>
    <submittedName>
        <fullName evidence="4">Thioredoxin, putative</fullName>
    </submittedName>
</protein>
<feature type="domain" description="Thioredoxin" evidence="3">
    <location>
        <begin position="673"/>
        <end position="802"/>
    </location>
</feature>
<dbReference type="Proteomes" id="UP000018201">
    <property type="component" value="Unassembled WGS sequence"/>
</dbReference>
<dbReference type="OrthoDB" id="541052at2759"/>
<evidence type="ECO:0000313" key="4">
    <source>
        <dbReference type="EMBL" id="CDI75331.1"/>
    </source>
</evidence>
<keyword evidence="2" id="KW-0472">Membrane</keyword>
<feature type="transmembrane region" description="Helical" evidence="2">
    <location>
        <begin position="41"/>
        <end position="58"/>
    </location>
</feature>
<sequence>MGPPASSSQQPDAVRAAAAKAASRGRRSCLRRWANVANSKVTWVVVLLVAVYLGFFYHPRALSYKYELLGGPGLDPAFAAPTRHFRVAVRNDGGGGLPSGYKKENVRLTWSITPSVQGRVGHPVLSEVYDLGGGEFQIAFRVKEGVPSGHELRLRISYIDRQNRISIPPLDISIPGPLHEPSCNAPIQPLLWTEAMGCPRSFPQLEEDLKNFETIDLVKLRQAIPKLLERSSATSLMHYVVKDNQVFKKPHGPFPAFSYFADMVLHQLAATVKLPDVEFVLNVGDWPLVAKSWGEGRVPVFSWCGSTDSFDMVLPQWDVSRSTVLGNTESNPDLLASQGWSLHAWESKDSRAVFRGRDSNPVRVKLAQLSALHPNLLDVAITSWENDENFEAEEQLGGGSKKFIKLPEFSKYKYILELDGTVAAYRNPYLLASGSLLFKQDSAYYEWYQNELSPWQHFIPFDGTGEDLLAKLQWAKDHDEEAKKIAANARQYAKTNLLPERVLCYYYKALQGYAARQVGIPTVKEDMIWVPAPQLPKYNTCGSPSPLSRLGDYPVEPLYPTSAEAILSKADKDTVVIVHSAFCNKSARILADILVMARMYRAAGADLLFASAETFTTQYPVKWIRATNGPKLFFLKAGSSIPEQLDGEFTATTAVSFINSKLPNVQHHITAPPEVEQIVSDPIPERNDGPVKQIVANTFDELVLRSDKDVFLMVSAPWCGYCKKIRPAFFRFARAVAANPAAAALLDVAKMNGPTNEIKHPGFAVTHYPTIWFIRKGETEPIVFSGRSTEEGFLAFVKKQATNPAALEGLATTPRPPSRAKPSMKDLQNQTGSPILSVDSDSFYDDVLENDKDMLLLVYAPWCGHCKKLEPIYEEFGKLAAESKSASEALVVAKMDGAANRLPDEKYKVTGFPTVWFFKKGSDTPIKFMGERTTNGLASFVQQNATTKFDMKVPDAPAPALVSQPAPATNDGP</sequence>
<dbReference type="InterPro" id="IPR006598">
    <property type="entry name" value="CAP10"/>
</dbReference>
<evidence type="ECO:0000256" key="1">
    <source>
        <dbReference type="SAM" id="MobiDB-lite"/>
    </source>
</evidence>
<reference evidence="4" key="1">
    <citation type="submission" date="2013-10" db="EMBL/GenBank/DDBJ databases">
        <title>Genomic analysis of the causative agents of coccidiosis in chickens.</title>
        <authorList>
            <person name="Reid A.J."/>
            <person name="Blake D."/>
            <person name="Billington K."/>
            <person name="Browne H."/>
            <person name="Dunn M."/>
            <person name="Hung S."/>
            <person name="Kawahara F."/>
            <person name="Miranda-Saavedra D."/>
            <person name="Mourier T."/>
            <person name="Nagra H."/>
            <person name="Otto T.D."/>
            <person name="Rawlings N."/>
            <person name="Sanchez A."/>
            <person name="Sanders M."/>
            <person name="Subramaniam C."/>
            <person name="Tay Y."/>
            <person name="Dear P."/>
            <person name="Doerig C."/>
            <person name="Gruber A."/>
            <person name="Parkinson J."/>
            <person name="Shirley M."/>
            <person name="Wan K.L."/>
            <person name="Berriman M."/>
            <person name="Tomley F."/>
            <person name="Pain A."/>
        </authorList>
    </citation>
    <scope>NUCLEOTIDE SEQUENCE [LARGE SCALE GENOMIC DNA]</scope>
    <source>
        <strain evidence="4">Houghton</strain>
    </source>
</reference>
<dbReference type="InterPro" id="IPR051091">
    <property type="entry name" value="O-Glucosyltr/Glycosyltrsf_90"/>
</dbReference>
<reference evidence="4" key="2">
    <citation type="submission" date="2013-10" db="EMBL/GenBank/DDBJ databases">
        <authorList>
            <person name="Aslett M."/>
        </authorList>
    </citation>
    <scope>NUCLEOTIDE SEQUENCE [LARGE SCALE GENOMIC DNA]</scope>
    <source>
        <strain evidence="4">Houghton</strain>
    </source>
</reference>
<dbReference type="SUPFAM" id="SSF52833">
    <property type="entry name" value="Thioredoxin-like"/>
    <property type="match status" value="2"/>
</dbReference>
<dbReference type="PROSITE" id="PS00194">
    <property type="entry name" value="THIOREDOXIN_1"/>
    <property type="match status" value="2"/>
</dbReference>
<feature type="region of interest" description="Disordered" evidence="1">
    <location>
        <begin position="808"/>
        <end position="831"/>
    </location>
</feature>
<dbReference type="PROSITE" id="PS51352">
    <property type="entry name" value="THIOREDOXIN_2"/>
    <property type="match status" value="2"/>
</dbReference>
<dbReference type="AlphaFoldDB" id="U6G518"/>
<dbReference type="GO" id="GO:0012505">
    <property type="term" value="C:endomembrane system"/>
    <property type="evidence" value="ECO:0007669"/>
    <property type="project" value="TreeGrafter"/>
</dbReference>
<proteinExistence type="predicted"/>
<keyword evidence="5" id="KW-1185">Reference proteome</keyword>
<dbReference type="VEuPathDB" id="ToxoDB:EPH_0004980"/>
<keyword evidence="2" id="KW-0812">Transmembrane</keyword>
<dbReference type="GO" id="GO:0046527">
    <property type="term" value="F:glucosyltransferase activity"/>
    <property type="evidence" value="ECO:0007669"/>
    <property type="project" value="TreeGrafter"/>
</dbReference>
<evidence type="ECO:0000256" key="2">
    <source>
        <dbReference type="SAM" id="Phobius"/>
    </source>
</evidence>
<dbReference type="InterPro" id="IPR017937">
    <property type="entry name" value="Thioredoxin_CS"/>
</dbReference>
<dbReference type="InterPro" id="IPR013766">
    <property type="entry name" value="Thioredoxin_domain"/>
</dbReference>
<feature type="domain" description="Thioredoxin" evidence="3">
    <location>
        <begin position="815"/>
        <end position="946"/>
    </location>
</feature>
<dbReference type="SMART" id="SM00672">
    <property type="entry name" value="CAP10"/>
    <property type="match status" value="1"/>
</dbReference>
<dbReference type="Gene3D" id="3.40.30.10">
    <property type="entry name" value="Glutaredoxin"/>
    <property type="match status" value="2"/>
</dbReference>
<keyword evidence="2" id="KW-1133">Transmembrane helix</keyword>